<accession>A0A1H7ICX9</accession>
<organism evidence="4 5">
    <name type="scientific">Alkalibacterium pelagium</name>
    <dbReference type="NCBI Taxonomy" id="426702"/>
    <lineage>
        <taxon>Bacteria</taxon>
        <taxon>Bacillati</taxon>
        <taxon>Bacillota</taxon>
        <taxon>Bacilli</taxon>
        <taxon>Lactobacillales</taxon>
        <taxon>Carnobacteriaceae</taxon>
        <taxon>Alkalibacterium</taxon>
    </lineage>
</organism>
<dbReference type="PANTHER" id="PTHR43540">
    <property type="entry name" value="PEROXYUREIDOACRYLATE/UREIDOACRYLATE AMIDOHYDROLASE-RELATED"/>
    <property type="match status" value="1"/>
</dbReference>
<evidence type="ECO:0000256" key="2">
    <source>
        <dbReference type="ARBA" id="ARBA00022801"/>
    </source>
</evidence>
<dbReference type="EMBL" id="FNZU01000004">
    <property type="protein sequence ID" value="SEK60319.1"/>
    <property type="molecule type" value="Genomic_DNA"/>
</dbReference>
<keyword evidence="2" id="KW-0378">Hydrolase</keyword>
<dbReference type="Pfam" id="PF00857">
    <property type="entry name" value="Isochorismatase"/>
    <property type="match status" value="1"/>
</dbReference>
<protein>
    <submittedName>
        <fullName evidence="4">Nicotinamidase-related amidase</fullName>
    </submittedName>
</protein>
<dbReference type="OrthoDB" id="9785724at2"/>
<dbReference type="STRING" id="426702.SAMN04488099_10489"/>
<evidence type="ECO:0000259" key="3">
    <source>
        <dbReference type="Pfam" id="PF00857"/>
    </source>
</evidence>
<dbReference type="GO" id="GO:0016787">
    <property type="term" value="F:hydrolase activity"/>
    <property type="evidence" value="ECO:0007669"/>
    <property type="project" value="UniProtKB-KW"/>
</dbReference>
<sequence>METADVLLVIDMQNGVCHYEDQTISRFDQLTSGINDRIAAYEDASKPVIFVQHDDDYLVKGSDKWKVIPELDTTHAYHYIEKTHPNAFYQTELKSILDQLDVQSIEVCGAETHYCIDSTVKFAHGSGYAVYMKKKLHSSWDSEWMTPDEIADFYEQIWTDRFLIFI</sequence>
<keyword evidence="5" id="KW-1185">Reference proteome</keyword>
<evidence type="ECO:0000256" key="1">
    <source>
        <dbReference type="ARBA" id="ARBA00006336"/>
    </source>
</evidence>
<proteinExistence type="inferred from homology"/>
<dbReference type="AlphaFoldDB" id="A0A1H7ICX9"/>
<dbReference type="InterPro" id="IPR036380">
    <property type="entry name" value="Isochorismatase-like_sf"/>
</dbReference>
<dbReference type="InterPro" id="IPR000868">
    <property type="entry name" value="Isochorismatase-like_dom"/>
</dbReference>
<dbReference type="Proteomes" id="UP000199081">
    <property type="component" value="Unassembled WGS sequence"/>
</dbReference>
<gene>
    <name evidence="4" type="ORF">SAMN04488099_10489</name>
</gene>
<reference evidence="5" key="1">
    <citation type="submission" date="2016-10" db="EMBL/GenBank/DDBJ databases">
        <authorList>
            <person name="Varghese N."/>
            <person name="Submissions S."/>
        </authorList>
    </citation>
    <scope>NUCLEOTIDE SEQUENCE [LARGE SCALE GENOMIC DNA]</scope>
    <source>
        <strain evidence="5">DSM 19183</strain>
    </source>
</reference>
<evidence type="ECO:0000313" key="4">
    <source>
        <dbReference type="EMBL" id="SEK60319.1"/>
    </source>
</evidence>
<comment type="similarity">
    <text evidence="1">Belongs to the isochorismatase family.</text>
</comment>
<dbReference type="SUPFAM" id="SSF52499">
    <property type="entry name" value="Isochorismatase-like hydrolases"/>
    <property type="match status" value="1"/>
</dbReference>
<dbReference type="CDD" id="cd01014">
    <property type="entry name" value="nicotinamidase_related"/>
    <property type="match status" value="1"/>
</dbReference>
<dbReference type="PANTHER" id="PTHR43540:SF14">
    <property type="entry name" value="ISOCHORISMATASE"/>
    <property type="match status" value="1"/>
</dbReference>
<evidence type="ECO:0000313" key="5">
    <source>
        <dbReference type="Proteomes" id="UP000199081"/>
    </source>
</evidence>
<name>A0A1H7ICX9_9LACT</name>
<feature type="domain" description="Isochorismatase-like" evidence="3">
    <location>
        <begin position="6"/>
        <end position="143"/>
    </location>
</feature>
<dbReference type="InterPro" id="IPR050272">
    <property type="entry name" value="Isochorismatase-like_hydrls"/>
</dbReference>
<dbReference type="RefSeq" id="WP_091479655.1">
    <property type="nucleotide sequence ID" value="NZ_BJYC01000004.1"/>
</dbReference>
<dbReference type="Gene3D" id="3.40.50.850">
    <property type="entry name" value="Isochorismatase-like"/>
    <property type="match status" value="1"/>
</dbReference>